<dbReference type="EMBL" id="BMIB01000002">
    <property type="protein sequence ID" value="GGH66790.1"/>
    <property type="molecule type" value="Genomic_DNA"/>
</dbReference>
<keyword evidence="1" id="KW-0732">Signal</keyword>
<dbReference type="InterPro" id="IPR021533">
    <property type="entry name" value="PepSY-like"/>
</dbReference>
<proteinExistence type="predicted"/>
<evidence type="ECO:0000313" key="3">
    <source>
        <dbReference type="EMBL" id="GGH66790.1"/>
    </source>
</evidence>
<feature type="domain" description="Putative beta-lactamase-inhibitor-like PepSY-like" evidence="2">
    <location>
        <begin position="55"/>
        <end position="143"/>
    </location>
</feature>
<gene>
    <name evidence="3" type="ORF">GCM10011379_21340</name>
</gene>
<evidence type="ECO:0000256" key="1">
    <source>
        <dbReference type="SAM" id="SignalP"/>
    </source>
</evidence>
<evidence type="ECO:0000259" key="2">
    <source>
        <dbReference type="Pfam" id="PF11396"/>
    </source>
</evidence>
<feature type="signal peptide" evidence="1">
    <location>
        <begin position="1"/>
        <end position="20"/>
    </location>
</feature>
<feature type="chain" id="PRO_5037125880" description="Putative beta-lactamase-inhibitor-like PepSY-like domain-containing protein" evidence="1">
    <location>
        <begin position="21"/>
        <end position="148"/>
    </location>
</feature>
<sequence>MKTAVSALMGSLLLAGAVAAQKLPQSQVPSVIVNNFQKAFPKAADVEWKKKDALYKVEFETGTNKTDHDVWYDATGKLVKHKEEIATSALPAAVQAKIAAAFAGYTVKDAEKITEGTKETYKATLKKQPEKWEVVFDAQGNIVSKKAD</sequence>
<dbReference type="SUPFAM" id="SSF160574">
    <property type="entry name" value="BT0923-like"/>
    <property type="match status" value="1"/>
</dbReference>
<dbReference type="AlphaFoldDB" id="A0A917IYH3"/>
<dbReference type="Pfam" id="PF11396">
    <property type="entry name" value="PepSY_like"/>
    <property type="match status" value="1"/>
</dbReference>
<keyword evidence="4" id="KW-1185">Reference proteome</keyword>
<comment type="caution">
    <text evidence="3">The sequence shown here is derived from an EMBL/GenBank/DDBJ whole genome shotgun (WGS) entry which is preliminary data.</text>
</comment>
<evidence type="ECO:0000313" key="4">
    <source>
        <dbReference type="Proteomes" id="UP000627292"/>
    </source>
</evidence>
<reference evidence="3" key="1">
    <citation type="journal article" date="2014" name="Int. J. Syst. Evol. Microbiol.">
        <title>Complete genome sequence of Corynebacterium casei LMG S-19264T (=DSM 44701T), isolated from a smear-ripened cheese.</title>
        <authorList>
            <consortium name="US DOE Joint Genome Institute (JGI-PGF)"/>
            <person name="Walter F."/>
            <person name="Albersmeier A."/>
            <person name="Kalinowski J."/>
            <person name="Ruckert C."/>
        </authorList>
    </citation>
    <scope>NUCLEOTIDE SEQUENCE</scope>
    <source>
        <strain evidence="3">CGMCC 1.15290</strain>
    </source>
</reference>
<dbReference type="RefSeq" id="WP_188952014.1">
    <property type="nucleotide sequence ID" value="NZ_BMIB01000002.1"/>
</dbReference>
<organism evidence="3 4">
    <name type="scientific">Filimonas zeae</name>
    <dbReference type="NCBI Taxonomy" id="1737353"/>
    <lineage>
        <taxon>Bacteria</taxon>
        <taxon>Pseudomonadati</taxon>
        <taxon>Bacteroidota</taxon>
        <taxon>Chitinophagia</taxon>
        <taxon>Chitinophagales</taxon>
        <taxon>Chitinophagaceae</taxon>
        <taxon>Filimonas</taxon>
    </lineage>
</organism>
<dbReference type="Proteomes" id="UP000627292">
    <property type="component" value="Unassembled WGS sequence"/>
</dbReference>
<dbReference type="Gene3D" id="3.10.450.360">
    <property type="match status" value="1"/>
</dbReference>
<protein>
    <recommendedName>
        <fullName evidence="2">Putative beta-lactamase-inhibitor-like PepSY-like domain-containing protein</fullName>
    </recommendedName>
</protein>
<name>A0A917IYH3_9BACT</name>
<accession>A0A917IYH3</accession>
<reference evidence="3" key="2">
    <citation type="submission" date="2020-09" db="EMBL/GenBank/DDBJ databases">
        <authorList>
            <person name="Sun Q."/>
            <person name="Zhou Y."/>
        </authorList>
    </citation>
    <scope>NUCLEOTIDE SEQUENCE</scope>
    <source>
        <strain evidence="3">CGMCC 1.15290</strain>
    </source>
</reference>